<dbReference type="Gene3D" id="3.40.50.620">
    <property type="entry name" value="HUPs"/>
    <property type="match status" value="1"/>
</dbReference>
<feature type="binding site" evidence="15">
    <location>
        <begin position="150"/>
        <end position="153"/>
    </location>
    <ligand>
        <name>ATP</name>
        <dbReference type="ChEBI" id="CHEBI:30616"/>
    </ligand>
</feature>
<evidence type="ECO:0000256" key="5">
    <source>
        <dbReference type="ARBA" id="ARBA00022598"/>
    </source>
</evidence>
<dbReference type="PANTHER" id="PTHR21299">
    <property type="entry name" value="CYTIDYLATE KINASE/PANTOATE-BETA-ALANINE LIGASE"/>
    <property type="match status" value="1"/>
</dbReference>
<proteinExistence type="inferred from homology"/>
<dbReference type="InterPro" id="IPR027417">
    <property type="entry name" value="P-loop_NTPase"/>
</dbReference>
<comment type="pathway">
    <text evidence="1 15">Cofactor biosynthesis; (R)-pantothenate biosynthesis; (R)-pantothenate from (R)-pantoate and beta-alanine: step 1/1.</text>
</comment>
<evidence type="ECO:0000256" key="12">
    <source>
        <dbReference type="ARBA" id="ARBA00047615"/>
    </source>
</evidence>
<feature type="binding site" evidence="15">
    <location>
        <begin position="187"/>
        <end position="190"/>
    </location>
    <ligand>
        <name>ATP</name>
        <dbReference type="ChEBI" id="CHEBI:30616"/>
    </ligand>
</feature>
<evidence type="ECO:0000256" key="2">
    <source>
        <dbReference type="ARBA" id="ARBA00009256"/>
    </source>
</evidence>
<accession>A0ABR9VTZ6</accession>
<dbReference type="Gene3D" id="3.40.50.300">
    <property type="entry name" value="P-loop containing nucleotide triphosphate hydrolases"/>
    <property type="match status" value="1"/>
</dbReference>
<comment type="similarity">
    <text evidence="15">In the C-terminal section; belongs to the cytidylate kinase family. Type 1 subfamily.</text>
</comment>
<comment type="function">
    <text evidence="15">Catalyzes the condensation of pantoate with beta-alanine in an ATP-dependent reaction via a pantoyl-adenylate intermediate.</text>
</comment>
<dbReference type="NCBIfam" id="TIGR00017">
    <property type="entry name" value="cmk"/>
    <property type="match status" value="1"/>
</dbReference>
<feature type="binding site" evidence="15">
    <location>
        <position position="61"/>
    </location>
    <ligand>
        <name>beta-alanine</name>
        <dbReference type="ChEBI" id="CHEBI:57966"/>
    </ligand>
</feature>
<keyword evidence="4 15" id="KW-0963">Cytoplasm</keyword>
<keyword evidence="9 15" id="KW-0418">Kinase</keyword>
<dbReference type="GO" id="GO:0004592">
    <property type="term" value="F:pantoate-beta-alanine ligase activity"/>
    <property type="evidence" value="ECO:0007669"/>
    <property type="project" value="UniProtKB-EC"/>
</dbReference>
<dbReference type="EMBL" id="JADEVV010000040">
    <property type="protein sequence ID" value="MBE9254827.1"/>
    <property type="molecule type" value="Genomic_DNA"/>
</dbReference>
<comment type="catalytic activity">
    <reaction evidence="12 15">
        <text>dCMP + ATP = dCDP + ADP</text>
        <dbReference type="Rhea" id="RHEA:25094"/>
        <dbReference type="ChEBI" id="CHEBI:30616"/>
        <dbReference type="ChEBI" id="CHEBI:57566"/>
        <dbReference type="ChEBI" id="CHEBI:58593"/>
        <dbReference type="ChEBI" id="CHEBI:456216"/>
        <dbReference type="EC" id="2.7.4.25"/>
    </reaction>
</comment>
<dbReference type="SUPFAM" id="SSF52540">
    <property type="entry name" value="P-loop containing nucleoside triphosphate hydrolases"/>
    <property type="match status" value="1"/>
</dbReference>
<evidence type="ECO:0000256" key="9">
    <source>
        <dbReference type="ARBA" id="ARBA00022777"/>
    </source>
</evidence>
<dbReference type="Pfam" id="PF02569">
    <property type="entry name" value="Pantoate_ligase"/>
    <property type="match status" value="1"/>
</dbReference>
<dbReference type="InterPro" id="IPR014729">
    <property type="entry name" value="Rossmann-like_a/b/a_fold"/>
</dbReference>
<feature type="binding site" evidence="15">
    <location>
        <position position="179"/>
    </location>
    <ligand>
        <name>ATP</name>
        <dbReference type="ChEBI" id="CHEBI:30616"/>
    </ligand>
</feature>
<dbReference type="InterPro" id="IPR003721">
    <property type="entry name" value="Pantoate_ligase"/>
</dbReference>
<evidence type="ECO:0000259" key="16">
    <source>
        <dbReference type="Pfam" id="PF02224"/>
    </source>
</evidence>
<feature type="active site" description="Proton donor" evidence="15">
    <location>
        <position position="37"/>
    </location>
</feature>
<feature type="binding site" evidence="15">
    <location>
        <begin position="30"/>
        <end position="37"/>
    </location>
    <ligand>
        <name>ATP</name>
        <dbReference type="ChEBI" id="CHEBI:30616"/>
    </ligand>
</feature>
<comment type="function">
    <text evidence="15">Catalyzes the transfer of a phosphate group from ATP to either CMP or dCMP to form CDP or dCDP and ADP, respectively.</text>
</comment>
<evidence type="ECO:0000256" key="13">
    <source>
        <dbReference type="ARBA" id="ARBA00048258"/>
    </source>
</evidence>
<comment type="subcellular location">
    <subcellularLocation>
        <location evidence="15">Cytoplasm</location>
    </subcellularLocation>
</comment>
<keyword evidence="7 15" id="KW-0808">Transferase</keyword>
<evidence type="ECO:0000256" key="6">
    <source>
        <dbReference type="ARBA" id="ARBA00022655"/>
    </source>
</evidence>
<evidence type="ECO:0000256" key="7">
    <source>
        <dbReference type="ARBA" id="ARBA00022679"/>
    </source>
</evidence>
<dbReference type="EC" id="6.3.2.1" evidence="15"/>
<feature type="domain" description="Cytidylate kinase" evidence="16">
    <location>
        <begin position="292"/>
        <end position="508"/>
    </location>
</feature>
<reference evidence="17 18" key="1">
    <citation type="submission" date="2020-10" db="EMBL/GenBank/DDBJ databases">
        <authorList>
            <person name="Castelo-Branco R."/>
            <person name="Eusebio N."/>
            <person name="Adriana R."/>
            <person name="Vieira A."/>
            <person name="Brugerolle De Fraissinette N."/>
            <person name="Rezende De Castro R."/>
            <person name="Schneider M.P."/>
            <person name="Vasconcelos V."/>
            <person name="Leao P.N."/>
        </authorList>
    </citation>
    <scope>NUCLEOTIDE SEQUENCE [LARGE SCALE GENOMIC DNA]</scope>
    <source>
        <strain evidence="17 18">LEGE 00031</strain>
    </source>
</reference>
<feature type="region of interest" description="Pantoate--beta-alanine ligase" evidence="15">
    <location>
        <begin position="1"/>
        <end position="283"/>
    </location>
</feature>
<evidence type="ECO:0000256" key="8">
    <source>
        <dbReference type="ARBA" id="ARBA00022741"/>
    </source>
</evidence>
<keyword evidence="5 15" id="KW-0436">Ligase</keyword>
<evidence type="ECO:0000256" key="10">
    <source>
        <dbReference type="ARBA" id="ARBA00022840"/>
    </source>
</evidence>
<evidence type="ECO:0000256" key="3">
    <source>
        <dbReference type="ARBA" id="ARBA00009427"/>
    </source>
</evidence>
<dbReference type="Proteomes" id="UP000658720">
    <property type="component" value="Unassembled WGS sequence"/>
</dbReference>
<keyword evidence="10 15" id="KW-0067">ATP-binding</keyword>
<feature type="binding site" evidence="15">
    <location>
        <position position="156"/>
    </location>
    <ligand>
        <name>(R)-pantoate</name>
        <dbReference type="ChEBI" id="CHEBI:15980"/>
    </ligand>
</feature>
<dbReference type="Gene3D" id="3.30.1300.10">
    <property type="entry name" value="Pantoate-beta-alanine ligase, C-terminal domain"/>
    <property type="match status" value="1"/>
</dbReference>
<dbReference type="HAMAP" id="MF_00158">
    <property type="entry name" value="PanC"/>
    <property type="match status" value="1"/>
</dbReference>
<keyword evidence="18" id="KW-1185">Reference proteome</keyword>
<dbReference type="SUPFAM" id="SSF52374">
    <property type="entry name" value="Nucleotidylyl transferase"/>
    <property type="match status" value="1"/>
</dbReference>
<protein>
    <recommendedName>
        <fullName evidence="15">Bifunctional pantoate ligase/cytidylate kinase</fullName>
    </recommendedName>
    <domain>
        <recommendedName>
            <fullName evidence="15">Pantothenate synthetase</fullName>
            <shortName evidence="15">PS</shortName>
            <ecNumber evidence="15">6.3.2.1</ecNumber>
        </recommendedName>
        <alternativeName>
            <fullName evidence="15">Pantoate--beta-alanine ligase</fullName>
        </alternativeName>
        <alternativeName>
            <fullName evidence="15">Pantoate-activating enzyme</fullName>
        </alternativeName>
    </domain>
    <domain>
        <recommendedName>
            <fullName evidence="15">Cytidylate kinase</fullName>
            <shortName evidence="15">CK</shortName>
            <ecNumber evidence="15">2.7.4.25</ecNumber>
        </recommendedName>
        <alternativeName>
            <fullName evidence="15">Cytidine monophosphate kinase</fullName>
            <shortName evidence="15">CMP kinase</shortName>
        </alternativeName>
    </domain>
</protein>
<dbReference type="InterPro" id="IPR003136">
    <property type="entry name" value="Cytidylate_kin"/>
</dbReference>
<gene>
    <name evidence="15" type="primary">panC/cmk</name>
    <name evidence="17" type="ORF">IQ217_13460</name>
</gene>
<dbReference type="EC" id="2.7.4.25" evidence="15"/>
<keyword evidence="11 15" id="KW-0511">Multifunctional enzyme</keyword>
<dbReference type="GO" id="GO:0016301">
    <property type="term" value="F:kinase activity"/>
    <property type="evidence" value="ECO:0007669"/>
    <property type="project" value="UniProtKB-KW"/>
</dbReference>
<dbReference type="NCBIfam" id="NF010004">
    <property type="entry name" value="PRK13477.1"/>
    <property type="match status" value="1"/>
</dbReference>
<keyword evidence="8 15" id="KW-0547">Nucleotide-binding</keyword>
<evidence type="ECO:0000313" key="18">
    <source>
        <dbReference type="Proteomes" id="UP000658720"/>
    </source>
</evidence>
<comment type="catalytic activity">
    <reaction evidence="14 15">
        <text>CMP + ATP = CDP + ADP</text>
        <dbReference type="Rhea" id="RHEA:11600"/>
        <dbReference type="ChEBI" id="CHEBI:30616"/>
        <dbReference type="ChEBI" id="CHEBI:58069"/>
        <dbReference type="ChEBI" id="CHEBI:60377"/>
        <dbReference type="ChEBI" id="CHEBI:456216"/>
        <dbReference type="EC" id="2.7.4.25"/>
    </reaction>
</comment>
<comment type="similarity">
    <text evidence="3">Belongs to the cytidylate kinase family. Type 1 subfamily.</text>
</comment>
<sequence>MVQVFRTIAGLQTYLRQAGWGKTVGLVPTMGALHAGHGSLLKRAVAEMDLVVLSIFINPLQFGPGEDWEQYPRDFDGDRQWAESLGVAVIFAPTVTDLELNSNVDQTTVLPPPAMTEVLCGAHRPGHFQGVATIVTKLFTIVCPDVAYFGAKDAQQLAIVRRLVQDLNLTVTIRSCATVREASGLAMSSRNQYLSDQEKQQAAVLYRSLQAAQEQYHQGDRQVSSLLTIAQDILATEPAVKLQYLELVQRDTLQPVVEKIPDQIPALMAIAAYVGSTRLIDNLVLNHRLPIIAIDGPAGAGKSTVTRQVADRLGLTYLDTGAMYRALAWLILDRHIDPQDEPTVAELTSGAEIELIPRLAPQLTGVKVNGQDVSDAIRTPAVTQLVSTIAAQGAVRAKLLKLQRKYGDQGGIVAEGRDIGTQVFPNAELKIFLTASVQERARRRLKDFQAQGNQAVDLAQLEADIAQRDHLDSTRAIAPLQKAVDAVEIVTDNLTIAEVIEIIIDLYKKIQ</sequence>
<dbReference type="Pfam" id="PF02224">
    <property type="entry name" value="Cytidylate_kin"/>
    <property type="match status" value="1"/>
</dbReference>
<comment type="similarity">
    <text evidence="2">Belongs to the pantothenate synthetase family.</text>
</comment>
<dbReference type="PANTHER" id="PTHR21299:SF2">
    <property type="entry name" value="CYTIDYLATE KINASE"/>
    <property type="match status" value="1"/>
</dbReference>
<dbReference type="InterPro" id="IPR042176">
    <property type="entry name" value="Pantoate_ligase_C"/>
</dbReference>
<dbReference type="CDD" id="cd00560">
    <property type="entry name" value="PanC"/>
    <property type="match status" value="1"/>
</dbReference>
<evidence type="ECO:0000256" key="14">
    <source>
        <dbReference type="ARBA" id="ARBA00048478"/>
    </source>
</evidence>
<evidence type="ECO:0000256" key="4">
    <source>
        <dbReference type="ARBA" id="ARBA00022490"/>
    </source>
</evidence>
<comment type="caution">
    <text evidence="17">The sequence shown here is derived from an EMBL/GenBank/DDBJ whole genome shotgun (WGS) entry which is preliminary data.</text>
</comment>
<evidence type="ECO:0000256" key="11">
    <source>
        <dbReference type="ARBA" id="ARBA00023268"/>
    </source>
</evidence>
<dbReference type="CDD" id="cd02020">
    <property type="entry name" value="CMPK"/>
    <property type="match status" value="1"/>
</dbReference>
<keyword evidence="6 15" id="KW-0566">Pantothenate biosynthesis</keyword>
<dbReference type="InterPro" id="IPR011994">
    <property type="entry name" value="Cytidylate_kinase_dom"/>
</dbReference>
<organism evidence="17 18">
    <name type="scientific">Synechocystis salina LEGE 00031</name>
    <dbReference type="NCBI Taxonomy" id="1828736"/>
    <lineage>
        <taxon>Bacteria</taxon>
        <taxon>Bacillati</taxon>
        <taxon>Cyanobacteriota</taxon>
        <taxon>Cyanophyceae</taxon>
        <taxon>Synechococcales</taxon>
        <taxon>Merismopediaceae</taxon>
        <taxon>Synechocystis</taxon>
    </lineage>
</organism>
<dbReference type="HAMAP" id="MF_01349">
    <property type="entry name" value="PanCY"/>
    <property type="match status" value="1"/>
</dbReference>
<evidence type="ECO:0000256" key="15">
    <source>
        <dbReference type="HAMAP-Rule" id="MF_01349"/>
    </source>
</evidence>
<feature type="binding site" evidence="15">
    <location>
        <position position="61"/>
    </location>
    <ligand>
        <name>(R)-pantoate</name>
        <dbReference type="ChEBI" id="CHEBI:15980"/>
    </ligand>
</feature>
<dbReference type="NCBIfam" id="TIGR00018">
    <property type="entry name" value="panC"/>
    <property type="match status" value="1"/>
</dbReference>
<comment type="similarity">
    <text evidence="15">In the N-terminal section; belongs to the pantothenate synthetase family.</text>
</comment>
<feature type="region of interest" description="Cytidylate kinase" evidence="15">
    <location>
        <begin position="284"/>
        <end position="511"/>
    </location>
</feature>
<evidence type="ECO:0000256" key="1">
    <source>
        <dbReference type="ARBA" id="ARBA00004990"/>
    </source>
</evidence>
<evidence type="ECO:0000313" key="17">
    <source>
        <dbReference type="EMBL" id="MBE9254827.1"/>
    </source>
</evidence>
<dbReference type="HAMAP" id="MF_00238">
    <property type="entry name" value="Cytidyl_kinase_type1"/>
    <property type="match status" value="1"/>
</dbReference>
<dbReference type="InterPro" id="IPR024894">
    <property type="entry name" value="Pantoate_ligase/cytidylate_kin"/>
</dbReference>
<name>A0ABR9VTZ6_9SYNC</name>
<comment type="catalytic activity">
    <reaction evidence="13 15">
        <text>(R)-pantoate + beta-alanine + ATP = (R)-pantothenate + AMP + diphosphate + H(+)</text>
        <dbReference type="Rhea" id="RHEA:10912"/>
        <dbReference type="ChEBI" id="CHEBI:15378"/>
        <dbReference type="ChEBI" id="CHEBI:15980"/>
        <dbReference type="ChEBI" id="CHEBI:29032"/>
        <dbReference type="ChEBI" id="CHEBI:30616"/>
        <dbReference type="ChEBI" id="CHEBI:33019"/>
        <dbReference type="ChEBI" id="CHEBI:57966"/>
        <dbReference type="ChEBI" id="CHEBI:456215"/>
        <dbReference type="EC" id="6.3.2.1"/>
    </reaction>
</comment>